<dbReference type="EMBL" id="CAEKDK010000002">
    <property type="protein sequence ID" value="CAB4268412.1"/>
    <property type="molecule type" value="Genomic_DNA"/>
</dbReference>
<name>A0A6J5TXD0_PRUAR</name>
<accession>A0A6J5TXD0</accession>
<protein>
    <submittedName>
        <fullName evidence="2">Uncharacterized protein</fullName>
    </submittedName>
</protein>
<evidence type="ECO:0000313" key="2">
    <source>
        <dbReference type="EMBL" id="CAB4268412.1"/>
    </source>
</evidence>
<sequence length="179" mass="19086">MQFLPIIKLFVSPTQLAALAKENLGSSSSLSISKAPILVQRRRNLGRIGGPLSLASKTASLSRARDSRNAALHKKRSQPEEVDQGNDAHWQSEDVQIKQARASTVEDPELVLIAPQAPVIPGLTSASVPIVEVSYEEVAEANEVVLQPCSPLLGVSREASSSEPTREGAPADPFAQTES</sequence>
<proteinExistence type="predicted"/>
<dbReference type="AlphaFoldDB" id="A0A6J5TXD0"/>
<feature type="region of interest" description="Disordered" evidence="1">
    <location>
        <begin position="70"/>
        <end position="90"/>
    </location>
</feature>
<reference evidence="2 3" key="1">
    <citation type="submission" date="2020-05" db="EMBL/GenBank/DDBJ databases">
        <authorList>
            <person name="Campoy J."/>
            <person name="Schneeberger K."/>
            <person name="Spophaly S."/>
        </authorList>
    </citation>
    <scope>NUCLEOTIDE SEQUENCE [LARGE SCALE GENOMIC DNA]</scope>
    <source>
        <strain evidence="2">PruArmRojPasFocal</strain>
    </source>
</reference>
<dbReference type="Proteomes" id="UP000507222">
    <property type="component" value="Unassembled WGS sequence"/>
</dbReference>
<gene>
    <name evidence="2" type="ORF">CURHAP_LOCUS11936</name>
</gene>
<evidence type="ECO:0000313" key="3">
    <source>
        <dbReference type="Proteomes" id="UP000507222"/>
    </source>
</evidence>
<evidence type="ECO:0000256" key="1">
    <source>
        <dbReference type="SAM" id="MobiDB-lite"/>
    </source>
</evidence>
<feature type="region of interest" description="Disordered" evidence="1">
    <location>
        <begin position="155"/>
        <end position="179"/>
    </location>
</feature>
<organism evidence="2 3">
    <name type="scientific">Prunus armeniaca</name>
    <name type="common">Apricot</name>
    <name type="synonym">Armeniaca vulgaris</name>
    <dbReference type="NCBI Taxonomy" id="36596"/>
    <lineage>
        <taxon>Eukaryota</taxon>
        <taxon>Viridiplantae</taxon>
        <taxon>Streptophyta</taxon>
        <taxon>Embryophyta</taxon>
        <taxon>Tracheophyta</taxon>
        <taxon>Spermatophyta</taxon>
        <taxon>Magnoliopsida</taxon>
        <taxon>eudicotyledons</taxon>
        <taxon>Gunneridae</taxon>
        <taxon>Pentapetalae</taxon>
        <taxon>rosids</taxon>
        <taxon>fabids</taxon>
        <taxon>Rosales</taxon>
        <taxon>Rosaceae</taxon>
        <taxon>Amygdaloideae</taxon>
        <taxon>Amygdaleae</taxon>
        <taxon>Prunus</taxon>
    </lineage>
</organism>